<evidence type="ECO:0000313" key="2">
    <source>
        <dbReference type="Proteomes" id="UP000006769"/>
    </source>
</evidence>
<dbReference type="VEuPathDB" id="AmoebaDB:ENU1_197820"/>
<sequence length="105" mass="12080">MNTSSETMSNSQPPITPVIALTTLRITSPPNTTIHHGSLFKEQDSKKLQMYLNRPSRTVIENELVPRQPYLTIHTSRTTVLKDDVVFKQDNVSVIKQYNHFKQEK</sequence>
<dbReference type="GeneID" id="20076419"/>
<organism evidence="1 2">
    <name type="scientific">Entamoeba nuttalli (strain P19)</name>
    <name type="common">Amoeba</name>
    <dbReference type="NCBI Taxonomy" id="1076696"/>
    <lineage>
        <taxon>Eukaryota</taxon>
        <taxon>Amoebozoa</taxon>
        <taxon>Evosea</taxon>
        <taxon>Archamoebae</taxon>
        <taxon>Mastigamoebida</taxon>
        <taxon>Entamoebidae</taxon>
        <taxon>Entamoeba</taxon>
    </lineage>
</organism>
<evidence type="ECO:0000313" key="1">
    <source>
        <dbReference type="EMBL" id="EKE37431.1"/>
    </source>
</evidence>
<protein>
    <submittedName>
        <fullName evidence="1">Uncharacterized protein</fullName>
    </submittedName>
</protein>
<dbReference type="AlphaFoldDB" id="K2G518"/>
<proteinExistence type="predicted"/>
<name>K2G518_ENTNP</name>
<dbReference type="OrthoDB" id="10275335at2759"/>
<dbReference type="RefSeq" id="XP_008860240.1">
    <property type="nucleotide sequence ID" value="XM_008862018.1"/>
</dbReference>
<gene>
    <name evidence="1" type="ORF">ENU1_197820</name>
</gene>
<accession>K2G518</accession>
<dbReference type="Proteomes" id="UP000006769">
    <property type="component" value="Unassembled WGS sequence"/>
</dbReference>
<reference evidence="1 2" key="1">
    <citation type="submission" date="2011-11" db="EMBL/GenBank/DDBJ databases">
        <authorList>
            <person name="Hannick L."/>
            <person name="Karamycheva S."/>
            <person name="Lorenzi H."/>
            <person name="Caler E."/>
        </authorList>
    </citation>
    <scope>NUCLEOTIDE SEQUENCE [LARGE SCALE GENOMIC DNA]</scope>
    <source>
        <strain evidence="1 2">P19</strain>
    </source>
</reference>
<dbReference type="EMBL" id="JH929759">
    <property type="protein sequence ID" value="EKE37431.1"/>
    <property type="molecule type" value="Genomic_DNA"/>
</dbReference>